<accession>A0ABU0S934</accession>
<evidence type="ECO:0000313" key="2">
    <source>
        <dbReference type="Proteomes" id="UP001237780"/>
    </source>
</evidence>
<name>A0ABU0S934_9HYPH</name>
<proteinExistence type="predicted"/>
<dbReference type="EMBL" id="JAUSZT010000003">
    <property type="protein sequence ID" value="MDQ0997262.1"/>
    <property type="molecule type" value="Genomic_DNA"/>
</dbReference>
<evidence type="ECO:0000313" key="1">
    <source>
        <dbReference type="EMBL" id="MDQ0997262.1"/>
    </source>
</evidence>
<sequence>MALSNAERQRRHRERQKQKLAAVAPDIAMQYENVGADLREKLYALIDKENAARQRAAAGKPIELTDFRRVILDIALNENQSSIVDEARMILLKALSMGESSEREIIEARRLKSAKAVIKPETRVSPESRLPKEQITPLPHYLRVPNFG</sequence>
<keyword evidence="2" id="KW-1185">Reference proteome</keyword>
<dbReference type="Proteomes" id="UP001237780">
    <property type="component" value="Unassembled WGS sequence"/>
</dbReference>
<organism evidence="1 2">
    <name type="scientific">Phyllobacterium ifriqiyense</name>
    <dbReference type="NCBI Taxonomy" id="314238"/>
    <lineage>
        <taxon>Bacteria</taxon>
        <taxon>Pseudomonadati</taxon>
        <taxon>Pseudomonadota</taxon>
        <taxon>Alphaproteobacteria</taxon>
        <taxon>Hyphomicrobiales</taxon>
        <taxon>Phyllobacteriaceae</taxon>
        <taxon>Phyllobacterium</taxon>
    </lineage>
</organism>
<comment type="caution">
    <text evidence="1">The sequence shown here is derived from an EMBL/GenBank/DDBJ whole genome shotgun (WGS) entry which is preliminary data.</text>
</comment>
<reference evidence="1 2" key="1">
    <citation type="submission" date="2023-07" db="EMBL/GenBank/DDBJ databases">
        <title>Comparative genomics of wheat-associated soil bacteria to identify genetic determinants of phenazine resistance.</title>
        <authorList>
            <person name="Mouncey N."/>
        </authorList>
    </citation>
    <scope>NUCLEOTIDE SEQUENCE [LARGE SCALE GENOMIC DNA]</scope>
    <source>
        <strain evidence="1 2">W4I11</strain>
    </source>
</reference>
<dbReference type="RefSeq" id="WP_307281050.1">
    <property type="nucleotide sequence ID" value="NZ_JAUSZT010000003.1"/>
</dbReference>
<protein>
    <submittedName>
        <fullName evidence="1">Uncharacterized protein</fullName>
    </submittedName>
</protein>
<gene>
    <name evidence="1" type="ORF">QFZ34_002444</name>
</gene>